<organism evidence="1 2">
    <name type="scientific">Paraglomus brasilianum</name>
    <dbReference type="NCBI Taxonomy" id="144538"/>
    <lineage>
        <taxon>Eukaryota</taxon>
        <taxon>Fungi</taxon>
        <taxon>Fungi incertae sedis</taxon>
        <taxon>Mucoromycota</taxon>
        <taxon>Glomeromycotina</taxon>
        <taxon>Glomeromycetes</taxon>
        <taxon>Paraglomerales</taxon>
        <taxon>Paraglomeraceae</taxon>
        <taxon>Paraglomus</taxon>
    </lineage>
</organism>
<protein>
    <submittedName>
        <fullName evidence="1">9372_t:CDS:1</fullName>
    </submittedName>
</protein>
<dbReference type="EMBL" id="CAJVPI010000424">
    <property type="protein sequence ID" value="CAG8533321.1"/>
    <property type="molecule type" value="Genomic_DNA"/>
</dbReference>
<reference evidence="1" key="1">
    <citation type="submission" date="2021-06" db="EMBL/GenBank/DDBJ databases">
        <authorList>
            <person name="Kallberg Y."/>
            <person name="Tangrot J."/>
            <person name="Rosling A."/>
        </authorList>
    </citation>
    <scope>NUCLEOTIDE SEQUENCE</scope>
    <source>
        <strain evidence="1">BR232B</strain>
    </source>
</reference>
<accession>A0A9N9FG14</accession>
<keyword evidence="2" id="KW-1185">Reference proteome</keyword>
<gene>
    <name evidence="1" type="ORF">PBRASI_LOCUS4220</name>
</gene>
<dbReference type="OrthoDB" id="2305545at2759"/>
<sequence length="513" mass="59413">MDKLPAEVKIEITSYVQNPSSFARCSREWYSVVNSPHTKYRWLLNKYGRIHALFHVVRIGEPFLNLEVVELVLNNSHVSRYLVQRLKLVYGKHCLWGNNISNDVYERILNFKEGYRNNNHNDMHSIRQVLKKGGNENDIKTIIEVYGFIFFPPKPTFRTYIFENSAKYEDNLPQNGYATASELKIMAKAIITYPNLLNVWRKIGYHEITNDLENPVVQLTLLNLYSTNVPSGQAVAEKLCDLQLIGFLLTDTLVGNAILLFKKRLVDVGKSLIESFSIARNLSKGDILDICLIELLNPARILEQNDALDYIINSINDPEKQILSAFEKYSIVEGDNNPSQSLKYSLVIYRYMLRFGAKSPVVKYLMKEIVIVHTQLADTEDADKLRDADTILDEYYASNVPFEQSLLLLFKKWSRAKPISYLFKYLLDLFGFEVQNRSFLTVQIPEVDALTSPAQTKELQRLWLEDIKKCIQPEELVNDEFKTQATEFYRLMLSSSNFLSCEQFHQVFSEFQN</sequence>
<dbReference type="Proteomes" id="UP000789739">
    <property type="component" value="Unassembled WGS sequence"/>
</dbReference>
<comment type="caution">
    <text evidence="1">The sequence shown here is derived from an EMBL/GenBank/DDBJ whole genome shotgun (WGS) entry which is preliminary data.</text>
</comment>
<evidence type="ECO:0000313" key="2">
    <source>
        <dbReference type="Proteomes" id="UP000789739"/>
    </source>
</evidence>
<name>A0A9N9FG14_9GLOM</name>
<dbReference type="AlphaFoldDB" id="A0A9N9FG14"/>
<evidence type="ECO:0000313" key="1">
    <source>
        <dbReference type="EMBL" id="CAG8533321.1"/>
    </source>
</evidence>
<proteinExistence type="predicted"/>